<feature type="compositionally biased region" description="Low complexity" evidence="1">
    <location>
        <begin position="153"/>
        <end position="162"/>
    </location>
</feature>
<evidence type="ECO:0000313" key="4">
    <source>
        <dbReference type="Proteomes" id="UP001156691"/>
    </source>
</evidence>
<keyword evidence="4" id="KW-1185">Reference proteome</keyword>
<evidence type="ECO:0000256" key="1">
    <source>
        <dbReference type="SAM" id="MobiDB-lite"/>
    </source>
</evidence>
<dbReference type="EMBL" id="BSNS01000007">
    <property type="protein sequence ID" value="GLQ54365.1"/>
    <property type="molecule type" value="Genomic_DNA"/>
</dbReference>
<feature type="signal peptide" evidence="2">
    <location>
        <begin position="1"/>
        <end position="27"/>
    </location>
</feature>
<keyword evidence="2" id="KW-0732">Signal</keyword>
<name>A0ABQ5W2Q5_9HYPH</name>
<proteinExistence type="predicted"/>
<dbReference type="Proteomes" id="UP001156691">
    <property type="component" value="Unassembled WGS sequence"/>
</dbReference>
<protein>
    <recommendedName>
        <fullName evidence="5">DUF3551 domain-containing protein</fullName>
    </recommendedName>
</protein>
<gene>
    <name evidence="3" type="ORF">GCM10010862_16240</name>
</gene>
<evidence type="ECO:0000313" key="3">
    <source>
        <dbReference type="EMBL" id="GLQ54365.1"/>
    </source>
</evidence>
<sequence length="162" mass="16285">METEVHNISRIAFTLIAGLGLALPAHAASRTVQINADIFASRCAAQGGMLQSDGATYFCQTPAVEMLCKFVAPSTARCAWPGIDNTRAVVRLIGMNTNSAPPSSGAGAAYKPDNGGGGIDVPDLPIDNGGGGGGIDLPDLPIDNGNGGGGGIDVPDLPVNNN</sequence>
<reference evidence="4" key="1">
    <citation type="journal article" date="2019" name="Int. J. Syst. Evol. Microbiol.">
        <title>The Global Catalogue of Microorganisms (GCM) 10K type strain sequencing project: providing services to taxonomists for standard genome sequencing and annotation.</title>
        <authorList>
            <consortium name="The Broad Institute Genomics Platform"/>
            <consortium name="The Broad Institute Genome Sequencing Center for Infectious Disease"/>
            <person name="Wu L."/>
            <person name="Ma J."/>
        </authorList>
    </citation>
    <scope>NUCLEOTIDE SEQUENCE [LARGE SCALE GENOMIC DNA]</scope>
    <source>
        <strain evidence="4">NBRC 112416</strain>
    </source>
</reference>
<organism evidence="3 4">
    <name type="scientific">Devosia nitrariae</name>
    <dbReference type="NCBI Taxonomy" id="2071872"/>
    <lineage>
        <taxon>Bacteria</taxon>
        <taxon>Pseudomonadati</taxon>
        <taxon>Pseudomonadota</taxon>
        <taxon>Alphaproteobacteria</taxon>
        <taxon>Hyphomicrobiales</taxon>
        <taxon>Devosiaceae</taxon>
        <taxon>Devosia</taxon>
    </lineage>
</organism>
<comment type="caution">
    <text evidence="3">The sequence shown here is derived from an EMBL/GenBank/DDBJ whole genome shotgun (WGS) entry which is preliminary data.</text>
</comment>
<accession>A0ABQ5W2Q5</accession>
<evidence type="ECO:0008006" key="5">
    <source>
        <dbReference type="Google" id="ProtNLM"/>
    </source>
</evidence>
<feature type="chain" id="PRO_5046537380" description="DUF3551 domain-containing protein" evidence="2">
    <location>
        <begin position="28"/>
        <end position="162"/>
    </location>
</feature>
<evidence type="ECO:0000256" key="2">
    <source>
        <dbReference type="SAM" id="SignalP"/>
    </source>
</evidence>
<feature type="region of interest" description="Disordered" evidence="1">
    <location>
        <begin position="142"/>
        <end position="162"/>
    </location>
</feature>